<gene>
    <name evidence="1" type="ORF">GAGA_0123</name>
</gene>
<sequence>MVIFDVSYQPQNNLVKNQLINNTMPDISILHDLLRKLCHGEQENGGRLKC</sequence>
<keyword evidence="2" id="KW-1185">Reference proteome</keyword>
<evidence type="ECO:0000313" key="2">
    <source>
        <dbReference type="Proteomes" id="UP000008372"/>
    </source>
</evidence>
<comment type="caution">
    <text evidence="1">The sequence shown here is derived from an EMBL/GenBank/DDBJ whole genome shotgun (WGS) entry which is preliminary data.</text>
</comment>
<protein>
    <submittedName>
        <fullName evidence="1">Uncharacterized protein</fullName>
    </submittedName>
</protein>
<organism evidence="1 2">
    <name type="scientific">Paraglaciecola agarilytica NO2</name>
    <dbReference type="NCBI Taxonomy" id="1125747"/>
    <lineage>
        <taxon>Bacteria</taxon>
        <taxon>Pseudomonadati</taxon>
        <taxon>Pseudomonadota</taxon>
        <taxon>Gammaproteobacteria</taxon>
        <taxon>Alteromonadales</taxon>
        <taxon>Alteromonadaceae</taxon>
        <taxon>Paraglaciecola</taxon>
    </lineage>
</organism>
<evidence type="ECO:0000313" key="1">
    <source>
        <dbReference type="EMBL" id="GAC02988.1"/>
    </source>
</evidence>
<reference evidence="1 2" key="1">
    <citation type="journal article" date="2014" name="Environ. Microbiol.">
        <title>Comparative genomics of the marine bacterial genus Glaciecola reveals the high degree of genomic diversity and genomic characteristic for cold adaptation.</title>
        <authorList>
            <person name="Qin Q.L."/>
            <person name="Xie B.B."/>
            <person name="Yu Y."/>
            <person name="Shu Y.L."/>
            <person name="Rong J.C."/>
            <person name="Zhang Y.J."/>
            <person name="Zhao D.L."/>
            <person name="Chen X.L."/>
            <person name="Zhang X.Y."/>
            <person name="Chen B."/>
            <person name="Zhou B.C."/>
            <person name="Zhang Y.Z."/>
        </authorList>
    </citation>
    <scope>NUCLEOTIDE SEQUENCE [LARGE SCALE GENOMIC DNA]</scope>
    <source>
        <strain evidence="1 2">NO2</strain>
    </source>
</reference>
<name>A0ABQ0I0Z5_9ALTE</name>
<dbReference type="EMBL" id="BAEK01000004">
    <property type="protein sequence ID" value="GAC02988.1"/>
    <property type="molecule type" value="Genomic_DNA"/>
</dbReference>
<accession>A0ABQ0I0Z5</accession>
<proteinExistence type="predicted"/>
<dbReference type="Proteomes" id="UP000008372">
    <property type="component" value="Unassembled WGS sequence"/>
</dbReference>